<protein>
    <recommendedName>
        <fullName evidence="1">Peptidase M61 catalytic domain-containing protein</fullName>
    </recommendedName>
</protein>
<proteinExistence type="predicted"/>
<dbReference type="Proteomes" id="UP001338125">
    <property type="component" value="Unassembled WGS sequence"/>
</dbReference>
<sequence>MGEYFIDPHIETPSFDLTLTPAYSTQNHNHDLQIPIGIDVTMRLKVAYDRFTRGSPFLVHSLNRGPTETARYDSDAITASHSSGRKLSLRYDDNKKGGDVVRTWYLIEAPTEQNIVVRFFAPARKTDKTTQSGPRIDLRKDVGGGLVGQGDGFIPIVPDLEREGSSVKPEEWDVSVQWHLGGAPEGTKGAWSLGDEVISRTKRSLESAISQGIFAVGHLERYPSWSSSISPVADGDPAFAMYWLGNPPFDMNTIPPTTAALFRSIASFFSSQNPFRVFIRQVETGSGGTGATDSFLYEYSSLTWQQETMDSLVDLLAHEIVHEYSLLDSKPSPADDQQELESAWYNEGIASYYGAIASFRGGAISRGQLIQFLNGYAQAYYTSPVRGMNYGDVLRQYWDNVHFLRVSYWRGFLYLAAENGRIAAATNGGKSLDNVVLDLYRRRLQHEPHDLKDYRSLVAGILGKEAETKNYDAMYGGDLVIPSEDCFASLGLKLIRRDAEMYELGCDINGFSRQRIVKDLVKDSRAEKAGLREGDKLVDAWMVWTSADSLNGMMQATVSRDDQDTVIRWWPRSYKKVECYAWVEDGTEESMAREQ</sequence>
<keyword evidence="3" id="KW-1185">Reference proteome</keyword>
<dbReference type="Pfam" id="PF05299">
    <property type="entry name" value="Peptidase_M61"/>
    <property type="match status" value="1"/>
</dbReference>
<evidence type="ECO:0000259" key="1">
    <source>
        <dbReference type="Pfam" id="PF05299"/>
    </source>
</evidence>
<dbReference type="InterPro" id="IPR007963">
    <property type="entry name" value="Peptidase_M61_catalytic"/>
</dbReference>
<dbReference type="InterPro" id="IPR027268">
    <property type="entry name" value="Peptidase_M4/M1_CTD_sf"/>
</dbReference>
<evidence type="ECO:0000313" key="2">
    <source>
        <dbReference type="EMBL" id="KAK5991859.1"/>
    </source>
</evidence>
<comment type="caution">
    <text evidence="2">The sequence shown here is derived from an EMBL/GenBank/DDBJ whole genome shotgun (WGS) entry which is preliminary data.</text>
</comment>
<accession>A0ABR0SI71</accession>
<organism evidence="2 3">
    <name type="scientific">Cladobotryum mycophilum</name>
    <dbReference type="NCBI Taxonomy" id="491253"/>
    <lineage>
        <taxon>Eukaryota</taxon>
        <taxon>Fungi</taxon>
        <taxon>Dikarya</taxon>
        <taxon>Ascomycota</taxon>
        <taxon>Pezizomycotina</taxon>
        <taxon>Sordariomycetes</taxon>
        <taxon>Hypocreomycetidae</taxon>
        <taxon>Hypocreales</taxon>
        <taxon>Hypocreaceae</taxon>
        <taxon>Cladobotryum</taxon>
    </lineage>
</organism>
<dbReference type="EMBL" id="JAVFKD010000012">
    <property type="protein sequence ID" value="KAK5991859.1"/>
    <property type="molecule type" value="Genomic_DNA"/>
</dbReference>
<evidence type="ECO:0000313" key="3">
    <source>
        <dbReference type="Proteomes" id="UP001338125"/>
    </source>
</evidence>
<reference evidence="2 3" key="1">
    <citation type="submission" date="2024-01" db="EMBL/GenBank/DDBJ databases">
        <title>Complete genome of Cladobotryum mycophilum ATHUM6906.</title>
        <authorList>
            <person name="Christinaki A.C."/>
            <person name="Myridakis A.I."/>
            <person name="Kouvelis V.N."/>
        </authorList>
    </citation>
    <scope>NUCLEOTIDE SEQUENCE [LARGE SCALE GENOMIC DNA]</scope>
    <source>
        <strain evidence="2 3">ATHUM6906</strain>
    </source>
</reference>
<name>A0ABR0SI71_9HYPO</name>
<gene>
    <name evidence="2" type="ORF">PT974_05245</name>
</gene>
<dbReference type="Gene3D" id="1.10.390.10">
    <property type="entry name" value="Neutral Protease Domain 2"/>
    <property type="match status" value="1"/>
</dbReference>
<feature type="domain" description="Peptidase M61 catalytic" evidence="1">
    <location>
        <begin position="313"/>
        <end position="386"/>
    </location>
</feature>